<dbReference type="AlphaFoldDB" id="A0ABD0R116"/>
<feature type="region of interest" description="Disordered" evidence="1">
    <location>
        <begin position="939"/>
        <end position="979"/>
    </location>
</feature>
<dbReference type="InterPro" id="IPR015095">
    <property type="entry name" value="AlkB_hom8_N"/>
</dbReference>
<comment type="caution">
    <text evidence="3">The sequence shown here is derived from an EMBL/GenBank/DDBJ whole genome shotgun (WGS) entry which is preliminary data.</text>
</comment>
<feature type="region of interest" description="Disordered" evidence="1">
    <location>
        <begin position="891"/>
        <end position="912"/>
    </location>
</feature>
<dbReference type="Pfam" id="PF00078">
    <property type="entry name" value="RVT_1"/>
    <property type="match status" value="1"/>
</dbReference>
<name>A0ABD0R116_CIRMR</name>
<feature type="region of interest" description="Disordered" evidence="1">
    <location>
        <begin position="1013"/>
        <end position="1042"/>
    </location>
</feature>
<evidence type="ECO:0000313" key="3">
    <source>
        <dbReference type="EMBL" id="KAL0192137.1"/>
    </source>
</evidence>
<dbReference type="Pfam" id="PF09004">
    <property type="entry name" value="ALKBH8_N"/>
    <property type="match status" value="1"/>
</dbReference>
<proteinExistence type="predicted"/>
<evidence type="ECO:0000256" key="1">
    <source>
        <dbReference type="SAM" id="MobiDB-lite"/>
    </source>
</evidence>
<evidence type="ECO:0000259" key="2">
    <source>
        <dbReference type="PROSITE" id="PS50878"/>
    </source>
</evidence>
<reference evidence="3 4" key="1">
    <citation type="submission" date="2024-05" db="EMBL/GenBank/DDBJ databases">
        <title>Genome sequencing and assembly of Indian major carp, Cirrhinus mrigala (Hamilton, 1822).</title>
        <authorList>
            <person name="Mohindra V."/>
            <person name="Chowdhury L.M."/>
            <person name="Lal K."/>
            <person name="Jena J.K."/>
        </authorList>
    </citation>
    <scope>NUCLEOTIDE SEQUENCE [LARGE SCALE GENOMIC DNA]</scope>
    <source>
        <strain evidence="3">CM1030</strain>
        <tissue evidence="3">Blood</tissue>
    </source>
</reference>
<protein>
    <recommendedName>
        <fullName evidence="2">Reverse transcriptase domain-containing protein</fullName>
    </recommendedName>
</protein>
<feature type="compositionally biased region" description="Low complexity" evidence="1">
    <location>
        <begin position="789"/>
        <end position="807"/>
    </location>
</feature>
<dbReference type="Proteomes" id="UP001529510">
    <property type="component" value="Unassembled WGS sequence"/>
</dbReference>
<feature type="non-terminal residue" evidence="3">
    <location>
        <position position="1042"/>
    </location>
</feature>
<feature type="region of interest" description="Disordered" evidence="1">
    <location>
        <begin position="789"/>
        <end position="808"/>
    </location>
</feature>
<accession>A0ABD0R116</accession>
<dbReference type="PANTHER" id="PTHR47510:SF3">
    <property type="entry name" value="ENDO_EXONUCLEASE_PHOSPHATASE DOMAIN-CONTAINING PROTEIN"/>
    <property type="match status" value="1"/>
</dbReference>
<feature type="region of interest" description="Disordered" evidence="1">
    <location>
        <begin position="832"/>
        <end position="853"/>
    </location>
</feature>
<dbReference type="PANTHER" id="PTHR47510">
    <property type="entry name" value="REVERSE TRANSCRIPTASE DOMAIN-CONTAINING PROTEIN"/>
    <property type="match status" value="1"/>
</dbReference>
<dbReference type="InterPro" id="IPR000477">
    <property type="entry name" value="RT_dom"/>
</dbReference>
<feature type="compositionally biased region" description="Polar residues" evidence="1">
    <location>
        <begin position="840"/>
        <end position="853"/>
    </location>
</feature>
<dbReference type="SUPFAM" id="SSF56672">
    <property type="entry name" value="DNA/RNA polymerases"/>
    <property type="match status" value="1"/>
</dbReference>
<dbReference type="CDD" id="cd01650">
    <property type="entry name" value="RT_nLTR_like"/>
    <property type="match status" value="1"/>
</dbReference>
<feature type="domain" description="Reverse transcriptase" evidence="2">
    <location>
        <begin position="345"/>
        <end position="612"/>
    </location>
</feature>
<organism evidence="3 4">
    <name type="scientific">Cirrhinus mrigala</name>
    <name type="common">Mrigala</name>
    <dbReference type="NCBI Taxonomy" id="683832"/>
    <lineage>
        <taxon>Eukaryota</taxon>
        <taxon>Metazoa</taxon>
        <taxon>Chordata</taxon>
        <taxon>Craniata</taxon>
        <taxon>Vertebrata</taxon>
        <taxon>Euteleostomi</taxon>
        <taxon>Actinopterygii</taxon>
        <taxon>Neopterygii</taxon>
        <taxon>Teleostei</taxon>
        <taxon>Ostariophysi</taxon>
        <taxon>Cypriniformes</taxon>
        <taxon>Cyprinidae</taxon>
        <taxon>Labeoninae</taxon>
        <taxon>Labeonini</taxon>
        <taxon>Cirrhinus</taxon>
    </lineage>
</organism>
<feature type="compositionally biased region" description="Low complexity" evidence="1">
    <location>
        <begin position="939"/>
        <end position="960"/>
    </location>
</feature>
<dbReference type="EMBL" id="JAMKFB020000005">
    <property type="protein sequence ID" value="KAL0192137.1"/>
    <property type="molecule type" value="Genomic_DNA"/>
</dbReference>
<evidence type="ECO:0000313" key="4">
    <source>
        <dbReference type="Proteomes" id="UP001529510"/>
    </source>
</evidence>
<dbReference type="PROSITE" id="PS50878">
    <property type="entry name" value="RT_POL"/>
    <property type="match status" value="1"/>
</dbReference>
<keyword evidence="4" id="KW-1185">Reference proteome</keyword>
<feature type="non-terminal residue" evidence="3">
    <location>
        <position position="1"/>
    </location>
</feature>
<gene>
    <name evidence="3" type="ORF">M9458_010433</name>
</gene>
<sequence>EFQTVVVTCVYICPSANARVAAELVADNANTMLAAYPEASAFILGDFNNCRLNDVLPSFHQFVDVSTRKENTLDLCYGNVAGAYTARAFPPLGFSDHNAIFLLPQYKPKLKRIKPTIYSATLWSEDAIEQLQGSLACTDWGIFQGTLDERVSTITDYIKFCIHTTIPTRTVKRYPNSKPWITPHIKYALKEKRAAFKKKDWVTLKILNRQIKNDIIRAKMQYKNKLEQEFSNMNTKQAFQKIKTLTGQEQNHHHQSSPDPLYLANTLNSFFNRFDTHDHTPTCEELLRTLPIHEPQHPPFTEEDVQWQLARCKAGKAPGPDGIPAKVLKCCAMEHSSIFHSIFWESYRTATIPTLWKTSTITPVPKKPHPSEPNHYRPVALTPIVMKCMEKIILQLILPTVSTQLDSYQFAYRPKRGTEDAVACLLHSLLHHLQTPHNFASVLFVDFSSAFNTIQRHLLIKKLQHLNVTPLLIHWINNFLSSRPQTVKIGITTSSTIITNTGAPQGCVLSPFLYTLYTNDCQSSLPNTTYYKYADDTAIVGLLKDNSSITAYHQSITDFTLWCSDNYLQLNTDKTKELVIHASKSPPGFTHITIHGQPVEQVSTFKYLGLTIDNKLNFNEHVTITQKRAQQRLYAIRKLRSLHVAPHLLLLLYKSIIQPLLLYCSPCFFTTLSVTSKNKLIKFSHLASKIIQLPTPSLTDANDTATTRLARTIASSPDHPLNRFFTLLPSGRRYRALDWKKAHFKKSFVPSAITTLNKLLGGKGAVPHESSQVTAVPHESSHVTAVVPESSHVVPESSHVVPESSHVTADLHEPIDLHEPSQVTADLHEPSQATADLHESSQVTAGLPESSQVTAGLPESIQETAVLPEPNQVPSDLLESHHVSADLLEPHHVSTDPSHKCTASTPSRPTDIPLSTVLPVMAVAIFSVWAAHCAPEASSVPESAPEASSVPESAPEASSVHESAPEASSVHESAPEGSTVHELAPIPSEVSVHTVDPPKEVAFIYELTAMSAQESASMPPEVSAPAVDPPMGAASSCELSLS</sequence>
<dbReference type="InterPro" id="IPR043502">
    <property type="entry name" value="DNA/RNA_pol_sf"/>
</dbReference>